<name>A0A814JVN5_9BILA</name>
<feature type="region of interest" description="Disordered" evidence="2">
    <location>
        <begin position="1"/>
        <end position="30"/>
    </location>
</feature>
<evidence type="ECO:0000256" key="1">
    <source>
        <dbReference type="SAM" id="Coils"/>
    </source>
</evidence>
<feature type="compositionally biased region" description="Basic and acidic residues" evidence="2">
    <location>
        <begin position="12"/>
        <end position="29"/>
    </location>
</feature>
<feature type="coiled-coil region" evidence="1">
    <location>
        <begin position="194"/>
        <end position="221"/>
    </location>
</feature>
<organism evidence="3 4">
    <name type="scientific">Brachionus calyciflorus</name>
    <dbReference type="NCBI Taxonomy" id="104777"/>
    <lineage>
        <taxon>Eukaryota</taxon>
        <taxon>Metazoa</taxon>
        <taxon>Spiralia</taxon>
        <taxon>Gnathifera</taxon>
        <taxon>Rotifera</taxon>
        <taxon>Eurotatoria</taxon>
        <taxon>Monogononta</taxon>
        <taxon>Pseudotrocha</taxon>
        <taxon>Ploima</taxon>
        <taxon>Brachionidae</taxon>
        <taxon>Brachionus</taxon>
    </lineage>
</organism>
<gene>
    <name evidence="3" type="ORF">OXX778_LOCUS18453</name>
</gene>
<keyword evidence="1" id="KW-0175">Coiled coil</keyword>
<sequence length="411" mass="47442">MNTKKSSLTLDLDQKKTREKNEKRKERSDSCSTVCSQVSISSESSDISKKLDLSPKTCKNKNVKGNRLTSQACTSKSLSSQIIDEYSKNDFCLIQWVVDKRFSVVKLIEVCDPKNVKCGKSYSVKYEKQYLMAIVKFIGTRKACEEQLNTISTYSVETNEVAKSKKVKTSVAQIQELVESIGNNDQPSFYLSKIKELESALVKKNEECESLKDQVKQKSDIINCYKRTYDEDKVNKILEFSVNFIKLNADRVDLAGIPLYNDDNRETFTLSQSYPQVTLQREFKIEIDSFINNPLESDTSVYRKLIGSLIPSDEIWALRDREQMKIDYREEIHASYQYVFNKRQNLTFRAAENEIRKLCNEARKRLRDTGLEILKSNESETTAYVIADKSKIFSEAKKRKILDESTEDEEL</sequence>
<reference evidence="3" key="1">
    <citation type="submission" date="2021-02" db="EMBL/GenBank/DDBJ databases">
        <authorList>
            <person name="Nowell W R."/>
        </authorList>
    </citation>
    <scope>NUCLEOTIDE SEQUENCE</scope>
    <source>
        <strain evidence="3">Ploen Becks lab</strain>
    </source>
</reference>
<proteinExistence type="predicted"/>
<dbReference type="EMBL" id="CAJNOC010005123">
    <property type="protein sequence ID" value="CAF1043186.1"/>
    <property type="molecule type" value="Genomic_DNA"/>
</dbReference>
<protein>
    <submittedName>
        <fullName evidence="3">Uncharacterized protein</fullName>
    </submittedName>
</protein>
<dbReference type="OrthoDB" id="10229181at2759"/>
<accession>A0A814JVN5</accession>
<evidence type="ECO:0000256" key="2">
    <source>
        <dbReference type="SAM" id="MobiDB-lite"/>
    </source>
</evidence>
<dbReference type="AlphaFoldDB" id="A0A814JVN5"/>
<keyword evidence="4" id="KW-1185">Reference proteome</keyword>
<comment type="caution">
    <text evidence="3">The sequence shown here is derived from an EMBL/GenBank/DDBJ whole genome shotgun (WGS) entry which is preliminary data.</text>
</comment>
<evidence type="ECO:0000313" key="4">
    <source>
        <dbReference type="Proteomes" id="UP000663879"/>
    </source>
</evidence>
<evidence type="ECO:0000313" key="3">
    <source>
        <dbReference type="EMBL" id="CAF1043186.1"/>
    </source>
</evidence>
<dbReference type="Proteomes" id="UP000663879">
    <property type="component" value="Unassembled WGS sequence"/>
</dbReference>